<name>A0A0R1TW63_9LACO</name>
<sequence>MLKPKEVSQILDVSVKTLQRWDAKGILVAQRTGHNRRFYSQDQIDKFLQNNSERLEIVSLKGLTSRQQAIIKDLLTDFRKANQVTR</sequence>
<dbReference type="PROSITE" id="PS50937">
    <property type="entry name" value="HTH_MERR_2"/>
    <property type="match status" value="1"/>
</dbReference>
<evidence type="ECO:0000259" key="1">
    <source>
        <dbReference type="PROSITE" id="PS50937"/>
    </source>
</evidence>
<dbReference type="OrthoDB" id="2229607at2"/>
<dbReference type="Pfam" id="PF13411">
    <property type="entry name" value="MerR_1"/>
    <property type="match status" value="1"/>
</dbReference>
<dbReference type="EMBL" id="AZFH01000011">
    <property type="protein sequence ID" value="KRL83274.1"/>
    <property type="molecule type" value="Genomic_DNA"/>
</dbReference>
<organism evidence="2 3">
    <name type="scientific">Ligilactobacillus equi DSM 15833 = JCM 10991</name>
    <dbReference type="NCBI Taxonomy" id="1423740"/>
    <lineage>
        <taxon>Bacteria</taxon>
        <taxon>Bacillati</taxon>
        <taxon>Bacillota</taxon>
        <taxon>Bacilli</taxon>
        <taxon>Lactobacillales</taxon>
        <taxon>Lactobacillaceae</taxon>
        <taxon>Ligilactobacillus</taxon>
    </lineage>
</organism>
<dbReference type="RefSeq" id="WP_023859949.1">
    <property type="nucleotide sequence ID" value="NZ_AZFH01000011.1"/>
</dbReference>
<dbReference type="SUPFAM" id="SSF46955">
    <property type="entry name" value="Putative DNA-binding domain"/>
    <property type="match status" value="1"/>
</dbReference>
<dbReference type="STRING" id="1423740.FC36_GL000316"/>
<dbReference type="InterPro" id="IPR000551">
    <property type="entry name" value="MerR-type_HTH_dom"/>
</dbReference>
<dbReference type="GO" id="GO:0006355">
    <property type="term" value="P:regulation of DNA-templated transcription"/>
    <property type="evidence" value="ECO:0007669"/>
    <property type="project" value="InterPro"/>
</dbReference>
<proteinExistence type="predicted"/>
<reference evidence="2 3" key="1">
    <citation type="journal article" date="2015" name="Genome Announc.">
        <title>Expanding the biotechnology potential of lactobacilli through comparative genomics of 213 strains and associated genera.</title>
        <authorList>
            <person name="Sun Z."/>
            <person name="Harris H.M."/>
            <person name="McCann A."/>
            <person name="Guo C."/>
            <person name="Argimon S."/>
            <person name="Zhang W."/>
            <person name="Yang X."/>
            <person name="Jeffery I.B."/>
            <person name="Cooney J.C."/>
            <person name="Kagawa T.F."/>
            <person name="Liu W."/>
            <person name="Song Y."/>
            <person name="Salvetti E."/>
            <person name="Wrobel A."/>
            <person name="Rasinkangas P."/>
            <person name="Parkhill J."/>
            <person name="Rea M.C."/>
            <person name="O'Sullivan O."/>
            <person name="Ritari J."/>
            <person name="Douillard F.P."/>
            <person name="Paul Ross R."/>
            <person name="Yang R."/>
            <person name="Briner A.E."/>
            <person name="Felis G.E."/>
            <person name="de Vos W.M."/>
            <person name="Barrangou R."/>
            <person name="Klaenhammer T.R."/>
            <person name="Caufield P.W."/>
            <person name="Cui Y."/>
            <person name="Zhang H."/>
            <person name="O'Toole P.W."/>
        </authorList>
    </citation>
    <scope>NUCLEOTIDE SEQUENCE [LARGE SCALE GENOMIC DNA]</scope>
    <source>
        <strain evidence="2 3">DSM 15833</strain>
    </source>
</reference>
<accession>A0A0R1TW63</accession>
<evidence type="ECO:0000313" key="3">
    <source>
        <dbReference type="Proteomes" id="UP000051048"/>
    </source>
</evidence>
<dbReference type="SMART" id="SM00422">
    <property type="entry name" value="HTH_MERR"/>
    <property type="match status" value="1"/>
</dbReference>
<protein>
    <recommendedName>
        <fullName evidence="1">HTH merR-type domain-containing protein</fullName>
    </recommendedName>
</protein>
<gene>
    <name evidence="2" type="ORF">FC36_GL000316</name>
</gene>
<evidence type="ECO:0000313" key="2">
    <source>
        <dbReference type="EMBL" id="KRL83274.1"/>
    </source>
</evidence>
<dbReference type="PATRIC" id="fig|1423740.3.peg.340"/>
<dbReference type="AlphaFoldDB" id="A0A0R1TW63"/>
<comment type="caution">
    <text evidence="2">The sequence shown here is derived from an EMBL/GenBank/DDBJ whole genome shotgun (WGS) entry which is preliminary data.</text>
</comment>
<feature type="domain" description="HTH merR-type" evidence="1">
    <location>
        <begin position="1"/>
        <end position="49"/>
    </location>
</feature>
<dbReference type="Gene3D" id="1.10.1660.10">
    <property type="match status" value="1"/>
</dbReference>
<dbReference type="GO" id="GO:0003677">
    <property type="term" value="F:DNA binding"/>
    <property type="evidence" value="ECO:0007669"/>
    <property type="project" value="InterPro"/>
</dbReference>
<dbReference type="Proteomes" id="UP000051048">
    <property type="component" value="Unassembled WGS sequence"/>
</dbReference>
<dbReference type="InterPro" id="IPR009061">
    <property type="entry name" value="DNA-bd_dom_put_sf"/>
</dbReference>
<dbReference type="CDD" id="cd04762">
    <property type="entry name" value="HTH_MerR-trunc"/>
    <property type="match status" value="1"/>
</dbReference>